<protein>
    <recommendedName>
        <fullName evidence="6">SUEL-type lectin domain-containing protein</fullName>
    </recommendedName>
</protein>
<dbReference type="EMBL" id="KB309608">
    <property type="protein sequence ID" value="ELT93829.1"/>
    <property type="molecule type" value="Genomic_DNA"/>
</dbReference>
<dbReference type="PANTHER" id="PTHR46780">
    <property type="entry name" value="PROTEIN EVA-1"/>
    <property type="match status" value="1"/>
</dbReference>
<dbReference type="InterPro" id="IPR043159">
    <property type="entry name" value="Lectin_gal-bd_sf"/>
</dbReference>
<feature type="signal peptide" evidence="2">
    <location>
        <begin position="1"/>
        <end position="23"/>
    </location>
</feature>
<keyword evidence="1" id="KW-0812">Transmembrane</keyword>
<feature type="chain" id="PRO_5008787073" description="SUEL-type lectin domain-containing protein" evidence="2">
    <location>
        <begin position="24"/>
        <end position="391"/>
    </location>
</feature>
<reference evidence="4" key="3">
    <citation type="submission" date="2015-06" db="UniProtKB">
        <authorList>
            <consortium name="EnsemblMetazoa"/>
        </authorList>
    </citation>
    <scope>IDENTIFICATION</scope>
</reference>
<evidence type="ECO:0000256" key="1">
    <source>
        <dbReference type="SAM" id="Phobius"/>
    </source>
</evidence>
<dbReference type="OrthoDB" id="6325751at2759"/>
<organism evidence="3">
    <name type="scientific">Capitella teleta</name>
    <name type="common">Polychaete worm</name>
    <dbReference type="NCBI Taxonomy" id="283909"/>
    <lineage>
        <taxon>Eukaryota</taxon>
        <taxon>Metazoa</taxon>
        <taxon>Spiralia</taxon>
        <taxon>Lophotrochozoa</taxon>
        <taxon>Annelida</taxon>
        <taxon>Polychaeta</taxon>
        <taxon>Sedentaria</taxon>
        <taxon>Scolecida</taxon>
        <taxon>Capitellidae</taxon>
        <taxon>Capitella</taxon>
    </lineage>
</organism>
<dbReference type="HOGENOM" id="CLU_029488_3_0_1"/>
<evidence type="ECO:0000313" key="5">
    <source>
        <dbReference type="Proteomes" id="UP000014760"/>
    </source>
</evidence>
<reference evidence="3 5" key="2">
    <citation type="journal article" date="2013" name="Nature">
        <title>Insights into bilaterian evolution from three spiralian genomes.</title>
        <authorList>
            <person name="Simakov O."/>
            <person name="Marletaz F."/>
            <person name="Cho S.J."/>
            <person name="Edsinger-Gonzales E."/>
            <person name="Havlak P."/>
            <person name="Hellsten U."/>
            <person name="Kuo D.H."/>
            <person name="Larsson T."/>
            <person name="Lv J."/>
            <person name="Arendt D."/>
            <person name="Savage R."/>
            <person name="Osoegawa K."/>
            <person name="de Jong P."/>
            <person name="Grimwood J."/>
            <person name="Chapman J.A."/>
            <person name="Shapiro H."/>
            <person name="Aerts A."/>
            <person name="Otillar R.P."/>
            <person name="Terry A.Y."/>
            <person name="Boore J.L."/>
            <person name="Grigoriev I.V."/>
            <person name="Lindberg D.R."/>
            <person name="Seaver E.C."/>
            <person name="Weisblat D.A."/>
            <person name="Putnam N.H."/>
            <person name="Rokhsar D.S."/>
        </authorList>
    </citation>
    <scope>NUCLEOTIDE SEQUENCE</scope>
    <source>
        <strain evidence="3 5">I ESC-2004</strain>
    </source>
</reference>
<keyword evidence="2" id="KW-0732">Signal</keyword>
<dbReference type="EMBL" id="AMQN01012570">
    <property type="status" value="NOT_ANNOTATED_CDS"/>
    <property type="molecule type" value="Genomic_DNA"/>
</dbReference>
<dbReference type="CDD" id="cd22823">
    <property type="entry name" value="Gal_Rha_Lectin"/>
    <property type="match status" value="1"/>
</dbReference>
<name>R7TJH2_CAPTE</name>
<proteinExistence type="predicted"/>
<evidence type="ECO:0008006" key="6">
    <source>
        <dbReference type="Google" id="ProtNLM"/>
    </source>
</evidence>
<dbReference type="Gene3D" id="2.60.120.740">
    <property type="match status" value="1"/>
</dbReference>
<sequence length="391" mass="44266">MCYYIIKTLTVCYSLWFISLVHAIQETTVLTCVNEVFEARCPYKQELLITQARYGLIEASRCVDDVFADLGLLGCYANVTQLIGSRCNKQTRCSIDVFDPDVMASKSCKSGLPMYMDITYVCISDTLSIQSCNQISVSRQMQYLLSTDIWDHHCFYDLEQNVNVEFSAEINLKIKMNIQHVSGQPFNGDEVYAIHGDGDRSYLFDESMEFDVDHLTLTLTNQHSTQLIGFQAVGCDDLATPAYAWVSRERDVTTVGCYHSHYEWKMTCVGFKWIGPQSNCTDKQQVLIDPTPTPERVDIKQYSTKYLTTDILFALIIGVTILLCAIVVTIGYVCLKRSKYTYEAKSAPYEMATMMSDPSNTATWQKAKLQGNNDTLILPVNSLQGQTLQLR</sequence>
<accession>R7TJH2</accession>
<feature type="transmembrane region" description="Helical" evidence="1">
    <location>
        <begin position="311"/>
        <end position="335"/>
    </location>
</feature>
<reference evidence="5" key="1">
    <citation type="submission" date="2012-12" db="EMBL/GenBank/DDBJ databases">
        <authorList>
            <person name="Hellsten U."/>
            <person name="Grimwood J."/>
            <person name="Chapman J.A."/>
            <person name="Shapiro H."/>
            <person name="Aerts A."/>
            <person name="Otillar R.P."/>
            <person name="Terry A.Y."/>
            <person name="Boore J.L."/>
            <person name="Simakov O."/>
            <person name="Marletaz F."/>
            <person name="Cho S.-J."/>
            <person name="Edsinger-Gonzales E."/>
            <person name="Havlak P."/>
            <person name="Kuo D.-H."/>
            <person name="Larsson T."/>
            <person name="Lv J."/>
            <person name="Arendt D."/>
            <person name="Savage R."/>
            <person name="Osoegawa K."/>
            <person name="de Jong P."/>
            <person name="Lindberg D.R."/>
            <person name="Seaver E.C."/>
            <person name="Weisblat D.A."/>
            <person name="Putnam N.H."/>
            <person name="Grigoriev I.V."/>
            <person name="Rokhsar D.S."/>
        </authorList>
    </citation>
    <scope>NUCLEOTIDE SEQUENCE</scope>
    <source>
        <strain evidence="5">I ESC-2004</strain>
    </source>
</reference>
<evidence type="ECO:0000313" key="3">
    <source>
        <dbReference type="EMBL" id="ELT93829.1"/>
    </source>
</evidence>
<dbReference type="EnsemblMetazoa" id="CapteT193932">
    <property type="protein sequence ID" value="CapteP193932"/>
    <property type="gene ID" value="CapteG193932"/>
</dbReference>
<keyword evidence="1" id="KW-0472">Membrane</keyword>
<gene>
    <name evidence="3" type="ORF">CAPTEDRAFT_193932</name>
</gene>
<evidence type="ECO:0000313" key="4">
    <source>
        <dbReference type="EnsemblMetazoa" id="CapteP193932"/>
    </source>
</evidence>
<keyword evidence="1" id="KW-1133">Transmembrane helix</keyword>
<keyword evidence="5" id="KW-1185">Reference proteome</keyword>
<evidence type="ECO:0000256" key="2">
    <source>
        <dbReference type="SAM" id="SignalP"/>
    </source>
</evidence>
<dbReference type="AlphaFoldDB" id="R7TJH2"/>
<dbReference type="Proteomes" id="UP000014760">
    <property type="component" value="Unassembled WGS sequence"/>
</dbReference>